<name>A0A2X3E5W3_KLEPN</name>
<dbReference type="InterPro" id="IPR036640">
    <property type="entry name" value="ABC1_TM_sf"/>
</dbReference>
<dbReference type="PANTHER" id="PTHR24221">
    <property type="entry name" value="ATP-BINDING CASSETTE SUB-FAMILY B"/>
    <property type="match status" value="1"/>
</dbReference>
<dbReference type="PROSITE" id="PS00211">
    <property type="entry name" value="ABC_TRANSPORTER_1"/>
    <property type="match status" value="1"/>
</dbReference>
<dbReference type="GO" id="GO:0005524">
    <property type="term" value="F:ATP binding"/>
    <property type="evidence" value="ECO:0007669"/>
    <property type="project" value="UniProtKB-KW"/>
</dbReference>
<protein>
    <submittedName>
        <fullName evidence="11">Putative ABC transporter</fullName>
        <ecNumber evidence="11">3.6.3.-</ecNumber>
    </submittedName>
</protein>
<dbReference type="SUPFAM" id="SSF52540">
    <property type="entry name" value="P-loop containing nucleoside triphosphate hydrolases"/>
    <property type="match status" value="1"/>
</dbReference>
<dbReference type="EC" id="3.6.3.-" evidence="11"/>
<keyword evidence="8 9" id="KW-0472">Membrane</keyword>
<dbReference type="Gene3D" id="3.40.50.300">
    <property type="entry name" value="P-loop containing nucleotide triphosphate hydrolases"/>
    <property type="match status" value="1"/>
</dbReference>
<dbReference type="PANTHER" id="PTHR24221:SF654">
    <property type="entry name" value="ATP-BINDING CASSETTE SUB-FAMILY B MEMBER 6"/>
    <property type="match status" value="1"/>
</dbReference>
<keyword evidence="3" id="KW-1003">Cell membrane</keyword>
<reference evidence="11 12" key="1">
    <citation type="submission" date="2018-06" db="EMBL/GenBank/DDBJ databases">
        <authorList>
            <consortium name="Pathogen Informatics"/>
            <person name="Doyle S."/>
        </authorList>
    </citation>
    <scope>NUCLEOTIDE SEQUENCE [LARGE SCALE GENOMIC DNA]</scope>
    <source>
        <strain evidence="11 12">NCTC9128</strain>
    </source>
</reference>
<keyword evidence="5" id="KW-0547">Nucleotide-binding</keyword>
<evidence type="ECO:0000256" key="3">
    <source>
        <dbReference type="ARBA" id="ARBA00022475"/>
    </source>
</evidence>
<keyword evidence="7 9" id="KW-1133">Transmembrane helix</keyword>
<evidence type="ECO:0000256" key="6">
    <source>
        <dbReference type="ARBA" id="ARBA00022840"/>
    </source>
</evidence>
<keyword evidence="11" id="KW-0378">Hydrolase</keyword>
<dbReference type="EMBL" id="UAWN01000002">
    <property type="protein sequence ID" value="SQC05890.1"/>
    <property type="molecule type" value="Genomic_DNA"/>
</dbReference>
<evidence type="ECO:0000256" key="4">
    <source>
        <dbReference type="ARBA" id="ARBA00022692"/>
    </source>
</evidence>
<comment type="subcellular location">
    <subcellularLocation>
        <location evidence="1">Cell membrane</location>
        <topology evidence="1">Multi-pass membrane protein</topology>
    </subcellularLocation>
</comment>
<dbReference type="FunFam" id="3.40.50.300:FF:000299">
    <property type="entry name" value="ABC transporter ATP-binding protein/permease"/>
    <property type="match status" value="1"/>
</dbReference>
<dbReference type="PROSITE" id="PS50893">
    <property type="entry name" value="ABC_TRANSPORTER_2"/>
    <property type="match status" value="1"/>
</dbReference>
<feature type="domain" description="ABC transporter" evidence="10">
    <location>
        <begin position="28"/>
        <end position="267"/>
    </location>
</feature>
<dbReference type="InterPro" id="IPR039421">
    <property type="entry name" value="Type_1_exporter"/>
</dbReference>
<gene>
    <name evidence="11" type="primary">iroC_3</name>
    <name evidence="11" type="ORF">NCTC9128_00475</name>
</gene>
<dbReference type="InterPro" id="IPR017871">
    <property type="entry name" value="ABC_transporter-like_CS"/>
</dbReference>
<evidence type="ECO:0000313" key="11">
    <source>
        <dbReference type="EMBL" id="SQC05890.1"/>
    </source>
</evidence>
<evidence type="ECO:0000256" key="2">
    <source>
        <dbReference type="ARBA" id="ARBA00022448"/>
    </source>
</evidence>
<feature type="transmembrane region" description="Helical" evidence="9">
    <location>
        <begin position="332"/>
        <end position="356"/>
    </location>
</feature>
<keyword evidence="6" id="KW-0067">ATP-binding</keyword>
<dbReference type="InterPro" id="IPR003439">
    <property type="entry name" value="ABC_transporter-like_ATP-bd"/>
</dbReference>
<keyword evidence="2" id="KW-0813">Transport</keyword>
<evidence type="ECO:0000259" key="10">
    <source>
        <dbReference type="PROSITE" id="PS50893"/>
    </source>
</evidence>
<evidence type="ECO:0000256" key="9">
    <source>
        <dbReference type="SAM" id="Phobius"/>
    </source>
</evidence>
<dbReference type="Gene3D" id="1.20.1560.10">
    <property type="entry name" value="ABC transporter type 1, transmembrane domain"/>
    <property type="match status" value="1"/>
</dbReference>
<dbReference type="GO" id="GO:0016887">
    <property type="term" value="F:ATP hydrolysis activity"/>
    <property type="evidence" value="ECO:0007669"/>
    <property type="project" value="InterPro"/>
</dbReference>
<dbReference type="GO" id="GO:0034040">
    <property type="term" value="F:ATPase-coupled lipid transmembrane transporter activity"/>
    <property type="evidence" value="ECO:0007669"/>
    <property type="project" value="TreeGrafter"/>
</dbReference>
<dbReference type="Proteomes" id="UP000251088">
    <property type="component" value="Unassembled WGS sequence"/>
</dbReference>
<evidence type="ECO:0000256" key="1">
    <source>
        <dbReference type="ARBA" id="ARBA00004651"/>
    </source>
</evidence>
<evidence type="ECO:0000313" key="12">
    <source>
        <dbReference type="Proteomes" id="UP000251088"/>
    </source>
</evidence>
<keyword evidence="4 9" id="KW-0812">Transmembrane</keyword>
<dbReference type="InterPro" id="IPR027417">
    <property type="entry name" value="P-loop_NTPase"/>
</dbReference>
<dbReference type="InterPro" id="IPR003593">
    <property type="entry name" value="AAA+_ATPase"/>
</dbReference>
<evidence type="ECO:0000256" key="7">
    <source>
        <dbReference type="ARBA" id="ARBA00022989"/>
    </source>
</evidence>
<dbReference type="Pfam" id="PF00005">
    <property type="entry name" value="ABC_tran"/>
    <property type="match status" value="1"/>
</dbReference>
<dbReference type="SMART" id="SM00382">
    <property type="entry name" value="AAA"/>
    <property type="match status" value="1"/>
</dbReference>
<evidence type="ECO:0000256" key="5">
    <source>
        <dbReference type="ARBA" id="ARBA00022741"/>
    </source>
</evidence>
<sequence>MERVFALIDTRSQMEDGTEVVNGQVVGLELENMSFDYRGGRRILSDVSFSLHAGETVAVVGASGSGKSTLLMLLARFYDPSAGDIWLNTSAGRHNLRALRLEALRRRIGVVFEDAFLFAGTVAENIAYGHPQATADDIYRAATAAGASDFINALPKGFDTWLTERGTNLSGGQRQRIALARALITAPEVLILDDTTSAVDAGTEAEINTALSRYADEEHMLLVIARRRSTLQLASRIVMLDKGRVVDTGTQAELEARCPAFRALMTGDGDFLAPSHSENNELWPTGPAAQDYAPETGDKGFVARMTRVPENAVQQALAGKGRKVTSLLKPVAWMFVIAALLIALDSAAGVGVLILLQRGIDSGVAAGDMSTIGLCVLARPVPSSRELELLFAADGLRRKGGGVSPAYRACAHLRPYAASWPPLA</sequence>
<evidence type="ECO:0000256" key="8">
    <source>
        <dbReference type="ARBA" id="ARBA00023136"/>
    </source>
</evidence>
<accession>A0A2X3E5W3</accession>
<organism evidence="11 12">
    <name type="scientific">Klebsiella pneumoniae</name>
    <dbReference type="NCBI Taxonomy" id="573"/>
    <lineage>
        <taxon>Bacteria</taxon>
        <taxon>Pseudomonadati</taxon>
        <taxon>Pseudomonadota</taxon>
        <taxon>Gammaproteobacteria</taxon>
        <taxon>Enterobacterales</taxon>
        <taxon>Enterobacteriaceae</taxon>
        <taxon>Klebsiella/Raoultella group</taxon>
        <taxon>Klebsiella</taxon>
        <taxon>Klebsiella pneumoniae complex</taxon>
    </lineage>
</organism>
<dbReference type="AlphaFoldDB" id="A0A2X3E5W3"/>
<proteinExistence type="predicted"/>
<dbReference type="GO" id="GO:0005886">
    <property type="term" value="C:plasma membrane"/>
    <property type="evidence" value="ECO:0007669"/>
    <property type="project" value="UniProtKB-SubCell"/>
</dbReference>